<dbReference type="InterPro" id="IPR029044">
    <property type="entry name" value="Nucleotide-diphossugar_trans"/>
</dbReference>
<keyword evidence="2 4" id="KW-0808">Transferase</keyword>
<accession>A0A075I2T2</accession>
<sequence length="84" mass="9618">MKKEHQNPKVSIILPARNEEKFIDKCIISLVNQDYSNYEIVAINDSSEDSTGDIIKNTQKISQSHFRGCQTKTRRMDGKKLGMC</sequence>
<organism evidence="4">
    <name type="scientific">uncultured marine thaumarchaeote SAT1000_09_A04</name>
    <dbReference type="NCBI Taxonomy" id="1456366"/>
    <lineage>
        <taxon>Archaea</taxon>
        <taxon>Nitrososphaerota</taxon>
        <taxon>environmental samples</taxon>
    </lineage>
</organism>
<evidence type="ECO:0000259" key="3">
    <source>
        <dbReference type="Pfam" id="PF00535"/>
    </source>
</evidence>
<dbReference type="GO" id="GO:0016757">
    <property type="term" value="F:glycosyltransferase activity"/>
    <property type="evidence" value="ECO:0007669"/>
    <property type="project" value="UniProtKB-KW"/>
</dbReference>
<keyword evidence="1" id="KW-0328">Glycosyltransferase</keyword>
<dbReference type="InterPro" id="IPR001173">
    <property type="entry name" value="Glyco_trans_2-like"/>
</dbReference>
<reference evidence="4" key="1">
    <citation type="journal article" date="2014" name="Genome Biol. Evol.">
        <title>Pangenome evidence for extensive interdomain horizontal transfer affecting lineage core and shell genes in uncultured planktonic thaumarchaeota and euryarchaeota.</title>
        <authorList>
            <person name="Deschamps P."/>
            <person name="Zivanovic Y."/>
            <person name="Moreira D."/>
            <person name="Rodriguez-Valera F."/>
            <person name="Lopez-Garcia P."/>
        </authorList>
    </citation>
    <scope>NUCLEOTIDE SEQUENCE</scope>
</reference>
<evidence type="ECO:0000313" key="4">
    <source>
        <dbReference type="EMBL" id="AIF22249.1"/>
    </source>
</evidence>
<proteinExistence type="predicted"/>
<dbReference type="EMBL" id="KF901207">
    <property type="protein sequence ID" value="AIF22249.1"/>
    <property type="molecule type" value="Genomic_DNA"/>
</dbReference>
<dbReference type="CDD" id="cd00761">
    <property type="entry name" value="Glyco_tranf_GTA_type"/>
    <property type="match status" value="1"/>
</dbReference>
<dbReference type="PANTHER" id="PTHR43630:SF1">
    <property type="entry name" value="POLY-BETA-1,6-N-ACETYL-D-GLUCOSAMINE SYNTHASE"/>
    <property type="match status" value="1"/>
</dbReference>
<dbReference type="AlphaFoldDB" id="A0A075I2T2"/>
<dbReference type="Pfam" id="PF00535">
    <property type="entry name" value="Glycos_transf_2"/>
    <property type="match status" value="1"/>
</dbReference>
<feature type="domain" description="Glycosyltransferase 2-like" evidence="3">
    <location>
        <begin position="11"/>
        <end position="72"/>
    </location>
</feature>
<name>A0A075I2T2_9ARCH</name>
<dbReference type="SUPFAM" id="SSF53448">
    <property type="entry name" value="Nucleotide-diphospho-sugar transferases"/>
    <property type="match status" value="1"/>
</dbReference>
<dbReference type="Gene3D" id="3.90.550.10">
    <property type="entry name" value="Spore Coat Polysaccharide Biosynthesis Protein SpsA, Chain A"/>
    <property type="match status" value="1"/>
</dbReference>
<dbReference type="PANTHER" id="PTHR43630">
    <property type="entry name" value="POLY-BETA-1,6-N-ACETYL-D-GLUCOSAMINE SYNTHASE"/>
    <property type="match status" value="1"/>
</dbReference>
<evidence type="ECO:0000256" key="2">
    <source>
        <dbReference type="ARBA" id="ARBA00022679"/>
    </source>
</evidence>
<protein>
    <submittedName>
        <fullName evidence="4">Glycosyl transferase family protein</fullName>
    </submittedName>
</protein>
<evidence type="ECO:0000256" key="1">
    <source>
        <dbReference type="ARBA" id="ARBA00022676"/>
    </source>
</evidence>